<name>A0ABD1YP34_9MARC</name>
<dbReference type="PROSITE" id="PS50873">
    <property type="entry name" value="PEROXIDASE_4"/>
    <property type="match status" value="1"/>
</dbReference>
<evidence type="ECO:0000256" key="9">
    <source>
        <dbReference type="ARBA" id="ARBA00023004"/>
    </source>
</evidence>
<keyword evidence="4" id="KW-0575">Peroxidase</keyword>
<dbReference type="InterPro" id="IPR002016">
    <property type="entry name" value="Haem_peroxidase"/>
</dbReference>
<feature type="site" description="Transition state stabilizer" evidence="16">
    <location>
        <position position="73"/>
    </location>
</feature>
<dbReference type="AlphaFoldDB" id="A0ABD1YP34"/>
<dbReference type="GO" id="GO:0042744">
    <property type="term" value="P:hydrogen peroxide catabolic process"/>
    <property type="evidence" value="ECO:0007669"/>
    <property type="project" value="UniProtKB-KW"/>
</dbReference>
<evidence type="ECO:0000256" key="7">
    <source>
        <dbReference type="ARBA" id="ARBA00022837"/>
    </source>
</evidence>
<evidence type="ECO:0000256" key="19">
    <source>
        <dbReference type="SAM" id="SignalP"/>
    </source>
</evidence>
<feature type="chain" id="PRO_5044797971" description="peroxidase" evidence="19">
    <location>
        <begin position="33"/>
        <end position="534"/>
    </location>
</feature>
<dbReference type="Gene3D" id="1.10.420.10">
    <property type="entry name" value="Peroxidase, domain 2"/>
    <property type="match status" value="1"/>
</dbReference>
<feature type="binding site" evidence="15">
    <location>
        <position position="81"/>
    </location>
    <ligand>
        <name>Ca(2+)</name>
        <dbReference type="ChEBI" id="CHEBI:29108"/>
        <label>1</label>
    </ligand>
</feature>
<dbReference type="Gene3D" id="1.10.520.10">
    <property type="match status" value="1"/>
</dbReference>
<evidence type="ECO:0000256" key="2">
    <source>
        <dbReference type="ARBA" id="ARBA00006873"/>
    </source>
</evidence>
<comment type="similarity">
    <text evidence="2">Belongs to the peroxidase family. Ascorbate peroxidase subfamily.</text>
</comment>
<dbReference type="PANTHER" id="PTHR31235">
    <property type="entry name" value="PEROXIDASE 25-RELATED"/>
    <property type="match status" value="1"/>
</dbReference>
<dbReference type="PROSITE" id="PS00436">
    <property type="entry name" value="PEROXIDASE_2"/>
    <property type="match status" value="1"/>
</dbReference>
<dbReference type="InterPro" id="IPR019793">
    <property type="entry name" value="Peroxidases_heam-ligand_BS"/>
</dbReference>
<evidence type="ECO:0000313" key="21">
    <source>
        <dbReference type="EMBL" id="KAL2631467.1"/>
    </source>
</evidence>
<dbReference type="SUPFAM" id="SSF48113">
    <property type="entry name" value="Heme-dependent peroxidases"/>
    <property type="match status" value="1"/>
</dbReference>
<organism evidence="21 22">
    <name type="scientific">Riccia fluitans</name>
    <dbReference type="NCBI Taxonomy" id="41844"/>
    <lineage>
        <taxon>Eukaryota</taxon>
        <taxon>Viridiplantae</taxon>
        <taxon>Streptophyta</taxon>
        <taxon>Embryophyta</taxon>
        <taxon>Marchantiophyta</taxon>
        <taxon>Marchantiopsida</taxon>
        <taxon>Marchantiidae</taxon>
        <taxon>Marchantiales</taxon>
        <taxon>Ricciaceae</taxon>
        <taxon>Riccia</taxon>
    </lineage>
</organism>
<dbReference type="PRINTS" id="PR00461">
    <property type="entry name" value="PLPEROXIDASE"/>
</dbReference>
<feature type="binding site" evidence="15">
    <location>
        <position position="256"/>
    </location>
    <ligand>
        <name>Ca(2+)</name>
        <dbReference type="ChEBI" id="CHEBI:29108"/>
        <label>2</label>
    </ligand>
</feature>
<dbReference type="GO" id="GO:0046872">
    <property type="term" value="F:metal ion binding"/>
    <property type="evidence" value="ECO:0007669"/>
    <property type="project" value="UniProtKB-KW"/>
</dbReference>
<feature type="disulfide bond" evidence="17">
    <location>
        <begin position="211"/>
        <end position="243"/>
    </location>
</feature>
<dbReference type="Pfam" id="PF00141">
    <property type="entry name" value="peroxidase"/>
    <property type="match status" value="1"/>
</dbReference>
<accession>A0ABD1YP34</accession>
<feature type="disulfide bond" evidence="17">
    <location>
        <begin position="132"/>
        <end position="334"/>
    </location>
</feature>
<keyword evidence="7 15" id="KW-0106">Calcium</keyword>
<dbReference type="Proteomes" id="UP001605036">
    <property type="component" value="Unassembled WGS sequence"/>
</dbReference>
<evidence type="ECO:0000256" key="13">
    <source>
        <dbReference type="PIRSR" id="PIRSR600823-1"/>
    </source>
</evidence>
<dbReference type="FunFam" id="1.10.420.10:FF:000001">
    <property type="entry name" value="Peroxidase"/>
    <property type="match status" value="1"/>
</dbReference>
<evidence type="ECO:0000256" key="5">
    <source>
        <dbReference type="ARBA" id="ARBA00022617"/>
    </source>
</evidence>
<feature type="binding site" evidence="15">
    <location>
        <position position="78"/>
    </location>
    <ligand>
        <name>Ca(2+)</name>
        <dbReference type="ChEBI" id="CHEBI:29108"/>
        <label>1</label>
    </ligand>
</feature>
<feature type="region of interest" description="Disordered" evidence="18">
    <location>
        <begin position="336"/>
        <end position="525"/>
    </location>
</feature>
<keyword evidence="9 15" id="KW-0408">Iron</keyword>
<gene>
    <name evidence="21" type="ORF">R1flu_016153</name>
</gene>
<dbReference type="InterPro" id="IPR000823">
    <property type="entry name" value="Peroxidase_pln"/>
</dbReference>
<evidence type="ECO:0000256" key="12">
    <source>
        <dbReference type="ARBA" id="ARBA00023324"/>
    </source>
</evidence>
<feature type="binding site" evidence="14">
    <location>
        <position position="174"/>
    </location>
    <ligand>
        <name>substrate</name>
    </ligand>
</feature>
<evidence type="ECO:0000256" key="17">
    <source>
        <dbReference type="PIRSR" id="PIRSR600823-5"/>
    </source>
</evidence>
<protein>
    <recommendedName>
        <fullName evidence="3">peroxidase</fullName>
        <ecNumber evidence="3">1.11.1.7</ecNumber>
    </recommendedName>
</protein>
<evidence type="ECO:0000256" key="3">
    <source>
        <dbReference type="ARBA" id="ARBA00012313"/>
    </source>
</evidence>
<evidence type="ECO:0000256" key="4">
    <source>
        <dbReference type="ARBA" id="ARBA00022559"/>
    </source>
</evidence>
<evidence type="ECO:0000256" key="16">
    <source>
        <dbReference type="PIRSR" id="PIRSR600823-4"/>
    </source>
</evidence>
<dbReference type="InterPro" id="IPR010255">
    <property type="entry name" value="Haem_peroxidase_sf"/>
</dbReference>
<dbReference type="CDD" id="cd00693">
    <property type="entry name" value="secretory_peroxidase"/>
    <property type="match status" value="1"/>
</dbReference>
<feature type="domain" description="Plant heme peroxidase family profile" evidence="20">
    <location>
        <begin position="41"/>
        <end position="338"/>
    </location>
</feature>
<dbReference type="FunFam" id="1.10.520.10:FF:000001">
    <property type="entry name" value="Peroxidase"/>
    <property type="match status" value="1"/>
</dbReference>
<evidence type="ECO:0000256" key="15">
    <source>
        <dbReference type="PIRSR" id="PIRSR600823-3"/>
    </source>
</evidence>
<comment type="cofactor">
    <cofactor evidence="15">
        <name>heme b</name>
        <dbReference type="ChEBI" id="CHEBI:60344"/>
    </cofactor>
    <text evidence="15">Binds 1 heme b (iron(II)-protoporphyrin IX) group per subunit.</text>
</comment>
<keyword evidence="10 17" id="KW-1015">Disulfide bond</keyword>
<feature type="binding site" evidence="15">
    <location>
        <position position="83"/>
    </location>
    <ligand>
        <name>Ca(2+)</name>
        <dbReference type="ChEBI" id="CHEBI:29108"/>
        <label>1</label>
    </ligand>
</feature>
<keyword evidence="19" id="KW-0732">Signal</keyword>
<dbReference type="EC" id="1.11.1.7" evidence="3"/>
<evidence type="ECO:0000256" key="8">
    <source>
        <dbReference type="ARBA" id="ARBA00023002"/>
    </source>
</evidence>
<feature type="binding site" evidence="15">
    <location>
        <position position="99"/>
    </location>
    <ligand>
        <name>Ca(2+)</name>
        <dbReference type="ChEBI" id="CHEBI:29108"/>
        <label>1</label>
    </ligand>
</feature>
<reference evidence="21 22" key="1">
    <citation type="submission" date="2024-09" db="EMBL/GenBank/DDBJ databases">
        <title>Chromosome-scale assembly of Riccia fluitans.</title>
        <authorList>
            <person name="Paukszto L."/>
            <person name="Sawicki J."/>
            <person name="Karawczyk K."/>
            <person name="Piernik-Szablinska J."/>
            <person name="Szczecinska M."/>
            <person name="Mazdziarz M."/>
        </authorList>
    </citation>
    <scope>NUCLEOTIDE SEQUENCE [LARGE SCALE GENOMIC DNA]</scope>
    <source>
        <strain evidence="21">Rf_01</strain>
        <tissue evidence="21">Aerial parts of the thallus</tissue>
    </source>
</reference>
<keyword evidence="22" id="KW-1185">Reference proteome</keyword>
<comment type="cofactor">
    <cofactor evidence="15">
        <name>Ca(2+)</name>
        <dbReference type="ChEBI" id="CHEBI:29108"/>
    </cofactor>
    <text evidence="15">Binds 2 calcium ions per subunit.</text>
</comment>
<dbReference type="InterPro" id="IPR033905">
    <property type="entry name" value="Secretory_peroxidase"/>
</dbReference>
<comment type="catalytic activity">
    <reaction evidence="1">
        <text>2 a phenolic donor + H2O2 = 2 a phenolic radical donor + 2 H2O</text>
        <dbReference type="Rhea" id="RHEA:56136"/>
        <dbReference type="ChEBI" id="CHEBI:15377"/>
        <dbReference type="ChEBI" id="CHEBI:16240"/>
        <dbReference type="ChEBI" id="CHEBI:139520"/>
        <dbReference type="ChEBI" id="CHEBI:139521"/>
        <dbReference type="EC" id="1.11.1.7"/>
    </reaction>
</comment>
<feature type="binding site" evidence="15">
    <location>
        <position position="205"/>
    </location>
    <ligand>
        <name>Ca(2+)</name>
        <dbReference type="ChEBI" id="CHEBI:29108"/>
        <label>2</label>
    </ligand>
</feature>
<feature type="compositionally biased region" description="Pro residues" evidence="18">
    <location>
        <begin position="342"/>
        <end position="511"/>
    </location>
</feature>
<keyword evidence="6 15" id="KW-0479">Metal-binding</keyword>
<keyword evidence="12" id="KW-0376">Hydrogen peroxide</keyword>
<keyword evidence="5" id="KW-0349">Heme</keyword>
<evidence type="ECO:0000256" key="18">
    <source>
        <dbReference type="SAM" id="MobiDB-lite"/>
    </source>
</evidence>
<comment type="caution">
    <text evidence="21">The sequence shown here is derived from an EMBL/GenBank/DDBJ whole genome shotgun (WGS) entry which is preliminary data.</text>
</comment>
<keyword evidence="8" id="KW-0560">Oxidoreductase</keyword>
<dbReference type="PROSITE" id="PS00435">
    <property type="entry name" value="PEROXIDASE_1"/>
    <property type="match status" value="1"/>
</dbReference>
<evidence type="ECO:0000259" key="20">
    <source>
        <dbReference type="PROSITE" id="PS50873"/>
    </source>
</evidence>
<dbReference type="InterPro" id="IPR019794">
    <property type="entry name" value="Peroxidases_AS"/>
</dbReference>
<dbReference type="GO" id="GO:0140825">
    <property type="term" value="F:lactoperoxidase activity"/>
    <property type="evidence" value="ECO:0007669"/>
    <property type="project" value="UniProtKB-EC"/>
</dbReference>
<proteinExistence type="inferred from homology"/>
<evidence type="ECO:0000256" key="6">
    <source>
        <dbReference type="ARBA" id="ARBA00022723"/>
    </source>
</evidence>
<feature type="binding site" evidence="15">
    <location>
        <position position="265"/>
    </location>
    <ligand>
        <name>Ca(2+)</name>
        <dbReference type="ChEBI" id="CHEBI:29108"/>
        <label>2</label>
    </ligand>
</feature>
<evidence type="ECO:0000313" key="22">
    <source>
        <dbReference type="Proteomes" id="UP001605036"/>
    </source>
</evidence>
<keyword evidence="11" id="KW-0325">Glycoprotein</keyword>
<dbReference type="EMBL" id="JBHFFA010000004">
    <property type="protein sequence ID" value="KAL2631467.1"/>
    <property type="molecule type" value="Genomic_DNA"/>
</dbReference>
<feature type="signal peptide" evidence="19">
    <location>
        <begin position="1"/>
        <end position="32"/>
    </location>
</feature>
<feature type="binding site" evidence="15">
    <location>
        <position position="85"/>
    </location>
    <ligand>
        <name>Ca(2+)</name>
        <dbReference type="ChEBI" id="CHEBI:29108"/>
        <label>1</label>
    </ligand>
</feature>
<dbReference type="PRINTS" id="PR00458">
    <property type="entry name" value="PEROXIDASE"/>
</dbReference>
<evidence type="ECO:0000256" key="10">
    <source>
        <dbReference type="ARBA" id="ARBA00023157"/>
    </source>
</evidence>
<feature type="disulfide bond" evidence="17">
    <location>
        <begin position="46"/>
        <end position="126"/>
    </location>
</feature>
<feature type="binding site" description="axial binding residue" evidence="15">
    <location>
        <position position="204"/>
    </location>
    <ligand>
        <name>heme b</name>
        <dbReference type="ChEBI" id="CHEBI:60344"/>
    </ligand>
    <ligandPart>
        <name>Fe</name>
        <dbReference type="ChEBI" id="CHEBI:18248"/>
    </ligandPart>
</feature>
<evidence type="ECO:0000256" key="1">
    <source>
        <dbReference type="ARBA" id="ARBA00000189"/>
    </source>
</evidence>
<feature type="binding site" evidence="15">
    <location>
        <position position="87"/>
    </location>
    <ligand>
        <name>Ca(2+)</name>
        <dbReference type="ChEBI" id="CHEBI:29108"/>
        <label>1</label>
    </ligand>
</feature>
<sequence>MRSNRPKASLTRSFRIQLISFLLLAIVSSVQGGYGDSLVTFYTKECPSARSLVESTVKSALRRDRGLAAALLRLHFHDCFVRGCDGSILLDASNGTAAEKDSIVNAGSVRGYEVIDAIKAAVEKKCPGKVSCADIVALAARDAVVQIGGPGWKLSSGRRDGVVSSSIEPLFNLPSPFSDYATLVAGFAAKGLTEKEMVILSGAHTIGITHCGVIENRLYNSSGPNGVDPTLDAAYAAKLKTVCPFGSGRPNVILMDPTLGGNKFDSNYFSYVQNHKGLFISDAALITTTRGKAFVNREASGLTSPFFQDFAAAMVKMSNIQIIKAPAGQIRRNCRVVNSPSTYPPPPAKYTAPPPANSTPPPAKYTPPPPKYTVPPYLPSSPPPPKASLPPPPTASPPPPPPPTNSPPPTAVPPTLPPPSHPPPPTNMSAPPPPPTVEPPSVPPPLASPPPPPTCISAPLPPTAEPPSVPPPLASPPPPPPYSSPPPPPTNISTPPPPTAEPPSVPPPLASPPTNISAPPPPTGEVVVVEVVDG</sequence>
<feature type="disulfide bond" evidence="17">
    <location>
        <begin position="79"/>
        <end position="84"/>
    </location>
</feature>
<feature type="active site" description="Proton acceptor" evidence="13">
    <location>
        <position position="77"/>
    </location>
</feature>
<evidence type="ECO:0000256" key="11">
    <source>
        <dbReference type="ARBA" id="ARBA00023180"/>
    </source>
</evidence>
<evidence type="ECO:0000256" key="14">
    <source>
        <dbReference type="PIRSR" id="PIRSR600823-2"/>
    </source>
</evidence>